<evidence type="ECO:0000256" key="5">
    <source>
        <dbReference type="ARBA" id="ARBA00022448"/>
    </source>
</evidence>
<comment type="subcellular location">
    <subcellularLocation>
        <location evidence="1">Mitochondrion membrane</location>
        <topology evidence="1">Multi-pass membrane protein</topology>
    </subcellularLocation>
</comment>
<evidence type="ECO:0000256" key="12">
    <source>
        <dbReference type="ARBA" id="ARBA00023128"/>
    </source>
</evidence>
<keyword evidence="9" id="KW-0249">Electron transport</keyword>
<keyword evidence="6" id="KW-0679">Respiratory chain</keyword>
<feature type="transmembrane region" description="Helical" evidence="16">
    <location>
        <begin position="78"/>
        <end position="100"/>
    </location>
</feature>
<evidence type="ECO:0000256" key="4">
    <source>
        <dbReference type="ARBA" id="ARBA00021095"/>
    </source>
</evidence>
<dbReference type="GO" id="GO:0031966">
    <property type="term" value="C:mitochondrial membrane"/>
    <property type="evidence" value="ECO:0007669"/>
    <property type="project" value="UniProtKB-SubCell"/>
</dbReference>
<keyword evidence="7 16" id="KW-0812">Transmembrane</keyword>
<dbReference type="InterPro" id="IPR050269">
    <property type="entry name" value="ComplexI_Subunit6"/>
</dbReference>
<evidence type="ECO:0000256" key="16">
    <source>
        <dbReference type="SAM" id="Phobius"/>
    </source>
</evidence>
<evidence type="ECO:0000256" key="3">
    <source>
        <dbReference type="ARBA" id="ARBA00012944"/>
    </source>
</evidence>
<keyword evidence="13 16" id="KW-0472">Membrane</keyword>
<comment type="catalytic activity">
    <reaction evidence="15">
        <text>a ubiquinone + NADH + 5 H(+)(in) = a ubiquinol + NAD(+) + 4 H(+)(out)</text>
        <dbReference type="Rhea" id="RHEA:29091"/>
        <dbReference type="Rhea" id="RHEA-COMP:9565"/>
        <dbReference type="Rhea" id="RHEA-COMP:9566"/>
        <dbReference type="ChEBI" id="CHEBI:15378"/>
        <dbReference type="ChEBI" id="CHEBI:16389"/>
        <dbReference type="ChEBI" id="CHEBI:17976"/>
        <dbReference type="ChEBI" id="CHEBI:57540"/>
        <dbReference type="ChEBI" id="CHEBI:57945"/>
        <dbReference type="EC" id="7.1.1.2"/>
    </reaction>
</comment>
<geneLocation type="mitochondrion" evidence="17"/>
<evidence type="ECO:0000256" key="7">
    <source>
        <dbReference type="ARBA" id="ARBA00022692"/>
    </source>
</evidence>
<feature type="transmembrane region" description="Helical" evidence="16">
    <location>
        <begin position="120"/>
        <end position="143"/>
    </location>
</feature>
<organism evidence="17">
    <name type="scientific">Histeroidea sp. 5 KM-2017</name>
    <dbReference type="NCBI Taxonomy" id="2219438"/>
    <lineage>
        <taxon>Eukaryota</taxon>
        <taxon>Metazoa</taxon>
        <taxon>Ecdysozoa</taxon>
        <taxon>Arthropoda</taxon>
        <taxon>Hexapoda</taxon>
        <taxon>Insecta</taxon>
        <taxon>Pterygota</taxon>
        <taxon>Neoptera</taxon>
        <taxon>Endopterygota</taxon>
        <taxon>Coleoptera</taxon>
        <taxon>Polyphaga</taxon>
        <taxon>Staphyliniformia</taxon>
    </lineage>
</organism>
<reference evidence="17" key="1">
    <citation type="journal article" date="2018" name="J. ISSAAS">
        <title>The contribution of mitochondrial metagenomics to large-scale data mining and phylogenetic analysis of Coleoptera.</title>
        <authorList>
            <person name="Miller K."/>
            <person name="Linard B."/>
            <person name="Motyka M."/>
            <person name="Bocek M."/>
            <person name="Vogler A.P."/>
        </authorList>
    </citation>
    <scope>NUCLEOTIDE SEQUENCE</scope>
</reference>
<evidence type="ECO:0000256" key="6">
    <source>
        <dbReference type="ARBA" id="ARBA00022660"/>
    </source>
</evidence>
<dbReference type="AlphaFoldDB" id="A0A346RGV0"/>
<keyword evidence="5" id="KW-0813">Transport</keyword>
<proteinExistence type="inferred from homology"/>
<keyword evidence="8" id="KW-1278">Translocase</keyword>
<evidence type="ECO:0000256" key="9">
    <source>
        <dbReference type="ARBA" id="ARBA00022982"/>
    </source>
</evidence>
<dbReference type="PANTHER" id="PTHR11435:SF1">
    <property type="entry name" value="NADH-UBIQUINONE OXIDOREDUCTASE CHAIN 6"/>
    <property type="match status" value="1"/>
</dbReference>
<protein>
    <recommendedName>
        <fullName evidence="4">NADH-ubiquinone oxidoreductase chain 6</fullName>
        <ecNumber evidence="3">7.1.1.2</ecNumber>
    </recommendedName>
    <alternativeName>
        <fullName evidence="14">NADH dehydrogenase subunit 6</fullName>
    </alternativeName>
</protein>
<keyword evidence="12 17" id="KW-0496">Mitochondrion</keyword>
<evidence type="ECO:0000313" key="17">
    <source>
        <dbReference type="EMBL" id="AXS65297.1"/>
    </source>
</evidence>
<evidence type="ECO:0000256" key="2">
    <source>
        <dbReference type="ARBA" id="ARBA00005698"/>
    </source>
</evidence>
<keyword evidence="10 16" id="KW-1133">Transmembrane helix</keyword>
<evidence type="ECO:0000256" key="14">
    <source>
        <dbReference type="ARBA" id="ARBA00031019"/>
    </source>
</evidence>
<feature type="transmembrane region" description="Helical" evidence="16">
    <location>
        <begin position="47"/>
        <end position="66"/>
    </location>
</feature>
<sequence>MLMFMMINFMSMIFMFMKHPLSMGMILFMQTLNVAVASGLITMNFWFTYIIFLIMIGGMMVLFIYMTSVASNEKFNKMGYKFITLMVAMATMIFMFSIKVFEYTKINLFSGNIINVNKFINFPMSLVMMMMIIYLFITLIAIVKISKISSGPLQFKF</sequence>
<evidence type="ECO:0000256" key="8">
    <source>
        <dbReference type="ARBA" id="ARBA00022967"/>
    </source>
</evidence>
<evidence type="ECO:0000256" key="1">
    <source>
        <dbReference type="ARBA" id="ARBA00004225"/>
    </source>
</evidence>
<accession>A0A346RGV0</accession>
<dbReference type="EMBL" id="MG193384">
    <property type="protein sequence ID" value="AXS65297.1"/>
    <property type="molecule type" value="Genomic_DNA"/>
</dbReference>
<dbReference type="EC" id="7.1.1.2" evidence="3"/>
<dbReference type="GO" id="GO:0008137">
    <property type="term" value="F:NADH dehydrogenase (ubiquinone) activity"/>
    <property type="evidence" value="ECO:0007669"/>
    <property type="project" value="UniProtKB-EC"/>
</dbReference>
<evidence type="ECO:0000256" key="11">
    <source>
        <dbReference type="ARBA" id="ARBA00023027"/>
    </source>
</evidence>
<name>A0A346RGV0_9COLE</name>
<evidence type="ECO:0000256" key="13">
    <source>
        <dbReference type="ARBA" id="ARBA00023136"/>
    </source>
</evidence>
<evidence type="ECO:0000256" key="15">
    <source>
        <dbReference type="ARBA" id="ARBA00049551"/>
    </source>
</evidence>
<keyword evidence="11" id="KW-0520">NAD</keyword>
<comment type="similarity">
    <text evidence="2">Belongs to the complex I subunit 6 family.</text>
</comment>
<gene>
    <name evidence="17" type="primary">nad6</name>
</gene>
<dbReference type="PANTHER" id="PTHR11435">
    <property type="entry name" value="NADH UBIQUINONE OXIDOREDUCTASE SUBUNIT ND6"/>
    <property type="match status" value="1"/>
</dbReference>
<evidence type="ECO:0000256" key="10">
    <source>
        <dbReference type="ARBA" id="ARBA00022989"/>
    </source>
</evidence>